<comment type="caution">
    <text evidence="2">The sequence shown here is derived from an EMBL/GenBank/DDBJ whole genome shotgun (WGS) entry which is preliminary data.</text>
</comment>
<accession>A0A5C6FVJ5</accession>
<evidence type="ECO:0000313" key="3">
    <source>
        <dbReference type="Proteomes" id="UP000316476"/>
    </source>
</evidence>
<evidence type="ECO:0000313" key="2">
    <source>
        <dbReference type="EMBL" id="TWU66989.1"/>
    </source>
</evidence>
<feature type="region of interest" description="Disordered" evidence="1">
    <location>
        <begin position="34"/>
        <end position="63"/>
    </location>
</feature>
<dbReference type="AlphaFoldDB" id="A0A5C6FVJ5"/>
<dbReference type="EMBL" id="SJPZ01000001">
    <property type="protein sequence ID" value="TWU66989.1"/>
    <property type="molecule type" value="Genomic_DNA"/>
</dbReference>
<proteinExistence type="predicted"/>
<name>A0A5C6FVJ5_9PLAN</name>
<protein>
    <submittedName>
        <fullName evidence="2">Uncharacterized protein</fullName>
    </submittedName>
</protein>
<sequence>MRARSLTRHGSQREGNDVSRLALAAGSVLRCGATLPSLRLDPPGGRVKDEGPVADASRLTEGG</sequence>
<dbReference type="Proteomes" id="UP000316476">
    <property type="component" value="Unassembled WGS sequence"/>
</dbReference>
<organism evidence="2 3">
    <name type="scientific">Crateriforma conspicua</name>
    <dbReference type="NCBI Taxonomy" id="2527996"/>
    <lineage>
        <taxon>Bacteria</taxon>
        <taxon>Pseudomonadati</taxon>
        <taxon>Planctomycetota</taxon>
        <taxon>Planctomycetia</taxon>
        <taxon>Planctomycetales</taxon>
        <taxon>Planctomycetaceae</taxon>
        <taxon>Crateriforma</taxon>
    </lineage>
</organism>
<reference evidence="2 3" key="1">
    <citation type="submission" date="2019-02" db="EMBL/GenBank/DDBJ databases">
        <title>Deep-cultivation of Planctomycetes and their phenomic and genomic characterization uncovers novel biology.</title>
        <authorList>
            <person name="Wiegand S."/>
            <person name="Jogler M."/>
            <person name="Boedeker C."/>
            <person name="Pinto D."/>
            <person name="Vollmers J."/>
            <person name="Rivas-Marin E."/>
            <person name="Kohn T."/>
            <person name="Peeters S.H."/>
            <person name="Heuer A."/>
            <person name="Rast P."/>
            <person name="Oberbeckmann S."/>
            <person name="Bunk B."/>
            <person name="Jeske O."/>
            <person name="Meyerdierks A."/>
            <person name="Storesund J.E."/>
            <person name="Kallscheuer N."/>
            <person name="Luecker S."/>
            <person name="Lage O.M."/>
            <person name="Pohl T."/>
            <person name="Merkel B.J."/>
            <person name="Hornburger P."/>
            <person name="Mueller R.-W."/>
            <person name="Bruemmer F."/>
            <person name="Labrenz M."/>
            <person name="Spormann A.M."/>
            <person name="Op Den Camp H."/>
            <person name="Overmann J."/>
            <person name="Amann R."/>
            <person name="Jetten M.S.M."/>
            <person name="Mascher T."/>
            <person name="Medema M.H."/>
            <person name="Devos D.P."/>
            <person name="Kaster A.-K."/>
            <person name="Ovreas L."/>
            <person name="Rohde M."/>
            <person name="Galperin M.Y."/>
            <person name="Jogler C."/>
        </authorList>
    </citation>
    <scope>NUCLEOTIDE SEQUENCE [LARGE SCALE GENOMIC DNA]</scope>
    <source>
        <strain evidence="2 3">V7</strain>
    </source>
</reference>
<gene>
    <name evidence="2" type="ORF">V7x_25610</name>
</gene>
<evidence type="ECO:0000256" key="1">
    <source>
        <dbReference type="SAM" id="MobiDB-lite"/>
    </source>
</evidence>